<dbReference type="InterPro" id="IPR012617">
    <property type="entry name" value="AATF_C"/>
</dbReference>
<dbReference type="Proteomes" id="UP000799441">
    <property type="component" value="Unassembled WGS sequence"/>
</dbReference>
<dbReference type="EMBL" id="MU003865">
    <property type="protein sequence ID" value="KAF2716693.1"/>
    <property type="molecule type" value="Genomic_DNA"/>
</dbReference>
<dbReference type="Pfam" id="PF13339">
    <property type="entry name" value="AATF-Che1"/>
    <property type="match status" value="1"/>
</dbReference>
<feature type="compositionally biased region" description="Acidic residues" evidence="3">
    <location>
        <begin position="24"/>
        <end position="44"/>
    </location>
</feature>
<protein>
    <recommendedName>
        <fullName evidence="2">Protein BFR2</fullName>
    </recommendedName>
</protein>
<name>A0A9P4PZL4_9PEZI</name>
<evidence type="ECO:0000259" key="5">
    <source>
        <dbReference type="Pfam" id="PF13339"/>
    </source>
</evidence>
<dbReference type="AlphaFoldDB" id="A0A9P4PZL4"/>
<dbReference type="InterPro" id="IPR039223">
    <property type="entry name" value="AATF/Bfr2"/>
</dbReference>
<dbReference type="PANTHER" id="PTHR15565:SF0">
    <property type="entry name" value="PROTEIN AATF"/>
    <property type="match status" value="1"/>
</dbReference>
<organism evidence="6 7">
    <name type="scientific">Polychaeton citri CBS 116435</name>
    <dbReference type="NCBI Taxonomy" id="1314669"/>
    <lineage>
        <taxon>Eukaryota</taxon>
        <taxon>Fungi</taxon>
        <taxon>Dikarya</taxon>
        <taxon>Ascomycota</taxon>
        <taxon>Pezizomycotina</taxon>
        <taxon>Dothideomycetes</taxon>
        <taxon>Dothideomycetidae</taxon>
        <taxon>Capnodiales</taxon>
        <taxon>Capnodiaceae</taxon>
        <taxon>Polychaeton</taxon>
    </lineage>
</organism>
<comment type="similarity">
    <text evidence="1">Belongs to the AATF family.</text>
</comment>
<dbReference type="GO" id="GO:0000462">
    <property type="term" value="P:maturation of SSU-rRNA from tricistronic rRNA transcript (SSU-rRNA, 5.8S rRNA, LSU-rRNA)"/>
    <property type="evidence" value="ECO:0007669"/>
    <property type="project" value="TreeGrafter"/>
</dbReference>
<dbReference type="OrthoDB" id="5783963at2759"/>
<proteinExistence type="inferred from homology"/>
<dbReference type="GO" id="GO:0005730">
    <property type="term" value="C:nucleolus"/>
    <property type="evidence" value="ECO:0007669"/>
    <property type="project" value="TreeGrafter"/>
</dbReference>
<evidence type="ECO:0000256" key="3">
    <source>
        <dbReference type="SAM" id="MobiDB-lite"/>
    </source>
</evidence>
<evidence type="ECO:0000313" key="7">
    <source>
        <dbReference type="Proteomes" id="UP000799441"/>
    </source>
</evidence>
<feature type="domain" description="AATF leucine zipper-containing" evidence="5">
    <location>
        <begin position="190"/>
        <end position="309"/>
    </location>
</feature>
<evidence type="ECO:0000256" key="1">
    <source>
        <dbReference type="ARBA" id="ARBA00008966"/>
    </source>
</evidence>
<evidence type="ECO:0000256" key="2">
    <source>
        <dbReference type="ARBA" id="ARBA00013850"/>
    </source>
</evidence>
<feature type="region of interest" description="Disordered" evidence="3">
    <location>
        <begin position="1"/>
        <end position="165"/>
    </location>
</feature>
<evidence type="ECO:0000259" key="4">
    <source>
        <dbReference type="Pfam" id="PF08164"/>
    </source>
</evidence>
<comment type="caution">
    <text evidence="6">The sequence shown here is derived from an EMBL/GenBank/DDBJ whole genome shotgun (WGS) entry which is preliminary data.</text>
</comment>
<sequence length="493" mass="54686">MAPGRTRNRAREFEELTKATAGDVDPEADGYADSDGDTESEESVDAGRDHYVDVGKSKLRKPKEIALGPQYQGAKVSRFAVEQDSEGEDDPFSKGFDEESSDGEESEEGGIGLESSGDEEEHDEEDESADDVSGDGTGDTDLSEEEDSAGASLLRKRKAPEEDDRAELRKIMATEQKAVAASISQTNREDAEKGRAVKRQRKCFDALLNTRIKLQKSLISTNTIVGTSKEVSQGIRQAALEAAETAAFNLWSNVNELREIMLTEKTGKKRKRLPFDSQTSVSDLWQHMQAQEAGILPQRNATLQRWSAKARGASALPQRSKINNTATEATIIDVLQEHLNAPDRLIKRAHTPRSCAPLQLSQKVVEDDKIYDDADFYGLLLKELLEQKSADSIATANVMGMDFGRMRREAKAKKDVDTKASKGRKLRYTVHEKLQNFMAPEDRGSWGEKQSDDLFGSLFGQKMKDLREDDSGDEDAQDVHVDADEAGMLMFRR</sequence>
<keyword evidence="7" id="KW-1185">Reference proteome</keyword>
<reference evidence="6" key="1">
    <citation type="journal article" date="2020" name="Stud. Mycol.">
        <title>101 Dothideomycetes genomes: a test case for predicting lifestyles and emergence of pathogens.</title>
        <authorList>
            <person name="Haridas S."/>
            <person name="Albert R."/>
            <person name="Binder M."/>
            <person name="Bloem J."/>
            <person name="Labutti K."/>
            <person name="Salamov A."/>
            <person name="Andreopoulos B."/>
            <person name="Baker S."/>
            <person name="Barry K."/>
            <person name="Bills G."/>
            <person name="Bluhm B."/>
            <person name="Cannon C."/>
            <person name="Castanera R."/>
            <person name="Culley D."/>
            <person name="Daum C."/>
            <person name="Ezra D."/>
            <person name="Gonzalez J."/>
            <person name="Henrissat B."/>
            <person name="Kuo A."/>
            <person name="Liang C."/>
            <person name="Lipzen A."/>
            <person name="Lutzoni F."/>
            <person name="Magnuson J."/>
            <person name="Mondo S."/>
            <person name="Nolan M."/>
            <person name="Ohm R."/>
            <person name="Pangilinan J."/>
            <person name="Park H.-J."/>
            <person name="Ramirez L."/>
            <person name="Alfaro M."/>
            <person name="Sun H."/>
            <person name="Tritt A."/>
            <person name="Yoshinaga Y."/>
            <person name="Zwiers L.-H."/>
            <person name="Turgeon B."/>
            <person name="Goodwin S."/>
            <person name="Spatafora J."/>
            <person name="Crous P."/>
            <person name="Grigoriev I."/>
        </authorList>
    </citation>
    <scope>NUCLEOTIDE SEQUENCE</scope>
    <source>
        <strain evidence="6">CBS 116435</strain>
    </source>
</reference>
<dbReference type="Pfam" id="PF08164">
    <property type="entry name" value="TRAUB"/>
    <property type="match status" value="1"/>
</dbReference>
<feature type="domain" description="Apoptosis-antagonizing transcription factor C-terminal" evidence="4">
    <location>
        <begin position="377"/>
        <end position="459"/>
    </location>
</feature>
<feature type="compositionally biased region" description="Acidic residues" evidence="3">
    <location>
        <begin position="98"/>
        <end position="108"/>
    </location>
</feature>
<feature type="compositionally biased region" description="Basic and acidic residues" evidence="3">
    <location>
        <begin position="45"/>
        <end position="56"/>
    </location>
</feature>
<dbReference type="InterPro" id="IPR025160">
    <property type="entry name" value="AATF"/>
</dbReference>
<evidence type="ECO:0000313" key="6">
    <source>
        <dbReference type="EMBL" id="KAF2716693.1"/>
    </source>
</evidence>
<dbReference type="PANTHER" id="PTHR15565">
    <property type="entry name" value="AATF PROTEIN APOPTOSIS ANTAGONIZING TRANSCRIPTION FACTOR"/>
    <property type="match status" value="1"/>
</dbReference>
<accession>A0A9P4PZL4</accession>
<feature type="compositionally biased region" description="Acidic residues" evidence="3">
    <location>
        <begin position="116"/>
        <end position="133"/>
    </location>
</feature>
<gene>
    <name evidence="6" type="ORF">K431DRAFT_289215</name>
</gene>